<dbReference type="EMBL" id="JACHVZ010000029">
    <property type="protein sequence ID" value="MBB2932591.1"/>
    <property type="molecule type" value="Genomic_DNA"/>
</dbReference>
<evidence type="ECO:0000313" key="3">
    <source>
        <dbReference type="Proteomes" id="UP000533533"/>
    </source>
</evidence>
<feature type="domain" description="RES" evidence="1">
    <location>
        <begin position="18"/>
        <end position="144"/>
    </location>
</feature>
<dbReference type="SMART" id="SM00953">
    <property type="entry name" value="RES"/>
    <property type="match status" value="1"/>
</dbReference>
<proteinExistence type="predicted"/>
<reference evidence="2 3" key="1">
    <citation type="submission" date="2020-08" db="EMBL/GenBank/DDBJ databases">
        <title>Genomic Encyclopedia of Type Strains, Phase IV (KMG-V): Genome sequencing to study the core and pangenomes of soil and plant-associated prokaryotes.</title>
        <authorList>
            <person name="Whitman W."/>
        </authorList>
    </citation>
    <scope>NUCLEOTIDE SEQUENCE [LARGE SCALE GENOMIC DNA]</scope>
    <source>
        <strain evidence="2 3">SRMrh-85</strain>
    </source>
</reference>
<dbReference type="Proteomes" id="UP000533533">
    <property type="component" value="Unassembled WGS sequence"/>
</dbReference>
<evidence type="ECO:0000259" key="1">
    <source>
        <dbReference type="SMART" id="SM00953"/>
    </source>
</evidence>
<evidence type="ECO:0000313" key="2">
    <source>
        <dbReference type="EMBL" id="MBB2932591.1"/>
    </source>
</evidence>
<dbReference type="Pfam" id="PF08808">
    <property type="entry name" value="RES"/>
    <property type="match status" value="1"/>
</dbReference>
<dbReference type="InterPro" id="IPR014914">
    <property type="entry name" value="RES_dom"/>
</dbReference>
<sequence>MRLYRLAKERRGYYRADDLSGNGAAIAGGRWNPRGMRVLYTCCHVSTALLEALVHMAGLLPAGGYFLVTLEVPDAVYDAAFVPDPPEGWADLTREPAATRALGRQWLEAGKQLAMRVPSVVCPSDFNLLLNPMHLEMANVRVISSEPFTLDPRLFGQAKR</sequence>
<organism evidence="2 3">
    <name type="scientific">Paraburkholderia silvatlantica</name>
    <dbReference type="NCBI Taxonomy" id="321895"/>
    <lineage>
        <taxon>Bacteria</taxon>
        <taxon>Pseudomonadati</taxon>
        <taxon>Pseudomonadota</taxon>
        <taxon>Betaproteobacteria</taxon>
        <taxon>Burkholderiales</taxon>
        <taxon>Burkholderiaceae</taxon>
        <taxon>Paraburkholderia</taxon>
    </lineage>
</organism>
<comment type="caution">
    <text evidence="2">The sequence shown here is derived from an EMBL/GenBank/DDBJ whole genome shotgun (WGS) entry which is preliminary data.</text>
</comment>
<name>A0ABR6FYV4_9BURK</name>
<protein>
    <submittedName>
        <fullName evidence="2">RES domain-containing protein</fullName>
    </submittedName>
</protein>
<keyword evidence="3" id="KW-1185">Reference proteome</keyword>
<gene>
    <name evidence="2" type="ORF">FHX59_007076</name>
</gene>
<dbReference type="RefSeq" id="WP_110388257.1">
    <property type="nucleotide sequence ID" value="NZ_JACHVZ010000029.1"/>
</dbReference>
<accession>A0ABR6FYV4</accession>